<organism evidence="4 5">
    <name type="scientific">Jiangella alba</name>
    <dbReference type="NCBI Taxonomy" id="561176"/>
    <lineage>
        <taxon>Bacteria</taxon>
        <taxon>Bacillati</taxon>
        <taxon>Actinomycetota</taxon>
        <taxon>Actinomycetes</taxon>
        <taxon>Jiangellales</taxon>
        <taxon>Jiangellaceae</taxon>
        <taxon>Jiangella</taxon>
    </lineage>
</organism>
<dbReference type="InterPro" id="IPR029052">
    <property type="entry name" value="Metallo-depent_PP-like"/>
</dbReference>
<dbReference type="PANTHER" id="PTHR22953:SF153">
    <property type="entry name" value="PURPLE ACID PHOSPHATASE"/>
    <property type="match status" value="1"/>
</dbReference>
<name>A0A1H5KQK6_9ACTN</name>
<gene>
    <name evidence="4" type="ORF">SAMN04488561_2198</name>
</gene>
<feature type="transmembrane region" description="Helical" evidence="2">
    <location>
        <begin position="21"/>
        <end position="43"/>
    </location>
</feature>
<dbReference type="STRING" id="561176.SAMN04488561_2198"/>
<keyword evidence="2" id="KW-0472">Membrane</keyword>
<keyword evidence="2" id="KW-1133">Transmembrane helix</keyword>
<dbReference type="AlphaFoldDB" id="A0A1H5KQK6"/>
<evidence type="ECO:0000313" key="5">
    <source>
        <dbReference type="Proteomes" id="UP000181980"/>
    </source>
</evidence>
<reference evidence="5" key="1">
    <citation type="submission" date="2016-10" db="EMBL/GenBank/DDBJ databases">
        <authorList>
            <person name="Varghese N."/>
            <person name="Submissions S."/>
        </authorList>
    </citation>
    <scope>NUCLEOTIDE SEQUENCE [LARGE SCALE GENOMIC DNA]</scope>
    <source>
        <strain evidence="5">DSM 45237</strain>
    </source>
</reference>
<dbReference type="InterPro" id="IPR039331">
    <property type="entry name" value="PAPs-like"/>
</dbReference>
<evidence type="ECO:0000256" key="2">
    <source>
        <dbReference type="SAM" id="Phobius"/>
    </source>
</evidence>
<feature type="domain" description="Calcineurin-like phosphoesterase" evidence="3">
    <location>
        <begin position="69"/>
        <end position="250"/>
    </location>
</feature>
<proteinExistence type="predicted"/>
<dbReference type="InterPro" id="IPR004843">
    <property type="entry name" value="Calcineurin-like_PHP"/>
</dbReference>
<dbReference type="SUPFAM" id="SSF56300">
    <property type="entry name" value="Metallo-dependent phosphatases"/>
    <property type="match status" value="1"/>
</dbReference>
<sequence length="317" mass="33429">MRPPASRGARPAYGGRVRRTLLGYAVVATVLVVAGVVGVRLVLGPPSDPAPAAVAGEPAPPVTDDPLARMAVAGDTGTGDAAERATVAEMVAQSERGGGGYDAVLLLGDLVYEDGDAERVDDAVTEPFAPLLDDGVPLLPVLGNHDYESGEQAQIMAALGRDATWYEQRVGPARVLVLDTERTGDPDQTAWLEQRLAAPQPAGTWTVVALHRPPYSAGQHGSDPRVRADWVPLFDEYDVPLVLAGHDHDYQRSDVLDGVVYVVSGAGAKLRPTGQADFTAVSSSTLHYVDLLVYADRLVGRAIDQSGALVDVFTVPR</sequence>
<protein>
    <submittedName>
        <fullName evidence="4">3',5'-cyclic AMP phosphodiesterase CpdA</fullName>
    </submittedName>
</protein>
<evidence type="ECO:0000259" key="3">
    <source>
        <dbReference type="Pfam" id="PF00149"/>
    </source>
</evidence>
<dbReference type="PANTHER" id="PTHR22953">
    <property type="entry name" value="ACID PHOSPHATASE RELATED"/>
    <property type="match status" value="1"/>
</dbReference>
<accession>A0A1H5KQK6</accession>
<keyword evidence="2" id="KW-0812">Transmembrane</keyword>
<evidence type="ECO:0000313" key="4">
    <source>
        <dbReference type="EMBL" id="SEE67053.1"/>
    </source>
</evidence>
<dbReference type="Pfam" id="PF00149">
    <property type="entry name" value="Metallophos"/>
    <property type="match status" value="1"/>
</dbReference>
<dbReference type="Proteomes" id="UP000181980">
    <property type="component" value="Unassembled WGS sequence"/>
</dbReference>
<dbReference type="Gene3D" id="3.60.21.10">
    <property type="match status" value="1"/>
</dbReference>
<dbReference type="EMBL" id="FNUC01000003">
    <property type="protein sequence ID" value="SEE67053.1"/>
    <property type="molecule type" value="Genomic_DNA"/>
</dbReference>
<keyword evidence="1" id="KW-0732">Signal</keyword>
<dbReference type="GO" id="GO:0003993">
    <property type="term" value="F:acid phosphatase activity"/>
    <property type="evidence" value="ECO:0007669"/>
    <property type="project" value="InterPro"/>
</dbReference>
<keyword evidence="5" id="KW-1185">Reference proteome</keyword>
<evidence type="ECO:0000256" key="1">
    <source>
        <dbReference type="ARBA" id="ARBA00022729"/>
    </source>
</evidence>